<evidence type="ECO:0000313" key="2">
    <source>
        <dbReference type="Proteomes" id="UP000193144"/>
    </source>
</evidence>
<accession>A0A1Y1Y1X0</accession>
<protein>
    <submittedName>
        <fullName evidence="1">Uncharacterized protein</fullName>
    </submittedName>
</protein>
<dbReference type="AlphaFoldDB" id="A0A1Y1Y1X0"/>
<organism evidence="1 2">
    <name type="scientific">Clohesyomyces aquaticus</name>
    <dbReference type="NCBI Taxonomy" id="1231657"/>
    <lineage>
        <taxon>Eukaryota</taxon>
        <taxon>Fungi</taxon>
        <taxon>Dikarya</taxon>
        <taxon>Ascomycota</taxon>
        <taxon>Pezizomycotina</taxon>
        <taxon>Dothideomycetes</taxon>
        <taxon>Pleosporomycetidae</taxon>
        <taxon>Pleosporales</taxon>
        <taxon>Lindgomycetaceae</taxon>
        <taxon>Clohesyomyces</taxon>
    </lineage>
</organism>
<sequence>MLRGVPDGAGSLSLLGLSVPEGIGPHQTNEPITPMSHATNSGIVAKVTRVHLLETGNSDISTRILKRACFETLRPAICEAGAKTSLDTSPRSPETPLARSFESKRTIERILIGSRYSRKAINQLNPLTIPRNLSATFCAVYRSWASTTSRLIPALHIKRYCKHLNSRFPKLRAFHLFTILEIPIFPSAY</sequence>
<name>A0A1Y1Y1X0_9PLEO</name>
<gene>
    <name evidence="1" type="ORF">BCR34DRAFT_594966</name>
</gene>
<keyword evidence="2" id="KW-1185">Reference proteome</keyword>
<dbReference type="Proteomes" id="UP000193144">
    <property type="component" value="Unassembled WGS sequence"/>
</dbReference>
<dbReference type="EMBL" id="MCFA01000424">
    <property type="protein sequence ID" value="ORX91978.1"/>
    <property type="molecule type" value="Genomic_DNA"/>
</dbReference>
<proteinExistence type="predicted"/>
<comment type="caution">
    <text evidence="1">The sequence shown here is derived from an EMBL/GenBank/DDBJ whole genome shotgun (WGS) entry which is preliminary data.</text>
</comment>
<evidence type="ECO:0000313" key="1">
    <source>
        <dbReference type="EMBL" id="ORX91978.1"/>
    </source>
</evidence>
<reference evidence="1 2" key="1">
    <citation type="submission" date="2016-07" db="EMBL/GenBank/DDBJ databases">
        <title>Pervasive Adenine N6-methylation of Active Genes in Fungi.</title>
        <authorList>
            <consortium name="DOE Joint Genome Institute"/>
            <person name="Mondo S.J."/>
            <person name="Dannebaum R.O."/>
            <person name="Kuo R.C."/>
            <person name="Labutti K."/>
            <person name="Haridas S."/>
            <person name="Kuo A."/>
            <person name="Salamov A."/>
            <person name="Ahrendt S.R."/>
            <person name="Lipzen A."/>
            <person name="Sullivan W."/>
            <person name="Andreopoulos W.B."/>
            <person name="Clum A."/>
            <person name="Lindquist E."/>
            <person name="Daum C."/>
            <person name="Ramamoorthy G.K."/>
            <person name="Gryganskyi A."/>
            <person name="Culley D."/>
            <person name="Magnuson J.K."/>
            <person name="James T.Y."/>
            <person name="O'Malley M.A."/>
            <person name="Stajich J.E."/>
            <person name="Spatafora J.W."/>
            <person name="Visel A."/>
            <person name="Grigoriev I.V."/>
        </authorList>
    </citation>
    <scope>NUCLEOTIDE SEQUENCE [LARGE SCALE GENOMIC DNA]</scope>
    <source>
        <strain evidence="1 2">CBS 115471</strain>
    </source>
</reference>